<evidence type="ECO:0000313" key="9">
    <source>
        <dbReference type="Proteomes" id="UP000198984"/>
    </source>
</evidence>
<dbReference type="PANTHER" id="PTHR22960">
    <property type="entry name" value="MOLYBDOPTERIN COFACTOR SYNTHESIS PROTEIN A"/>
    <property type="match status" value="1"/>
</dbReference>
<comment type="catalytic activity">
    <reaction evidence="1">
        <text>(8S)-3',8-cyclo-7,8-dihydroguanosine 5'-triphosphate = cyclic pyranopterin phosphate + diphosphate</text>
        <dbReference type="Rhea" id="RHEA:49580"/>
        <dbReference type="ChEBI" id="CHEBI:33019"/>
        <dbReference type="ChEBI" id="CHEBI:59648"/>
        <dbReference type="ChEBI" id="CHEBI:131766"/>
        <dbReference type="EC" id="4.6.1.17"/>
    </reaction>
</comment>
<organism evidence="8 9">
    <name type="scientific">Chitinophaga rupis</name>
    <dbReference type="NCBI Taxonomy" id="573321"/>
    <lineage>
        <taxon>Bacteria</taxon>
        <taxon>Pseudomonadati</taxon>
        <taxon>Bacteroidota</taxon>
        <taxon>Chitinophagia</taxon>
        <taxon>Chitinophagales</taxon>
        <taxon>Chitinophagaceae</taxon>
        <taxon>Chitinophaga</taxon>
    </lineage>
</organism>
<evidence type="ECO:0000256" key="1">
    <source>
        <dbReference type="ARBA" id="ARBA00001637"/>
    </source>
</evidence>
<evidence type="ECO:0000256" key="4">
    <source>
        <dbReference type="ARBA" id="ARBA00023150"/>
    </source>
</evidence>
<dbReference type="CDD" id="cd01420">
    <property type="entry name" value="MoaC_PE"/>
    <property type="match status" value="1"/>
</dbReference>
<comment type="pathway">
    <text evidence="2">Cofactor biosynthesis; molybdopterin biosynthesis.</text>
</comment>
<evidence type="ECO:0000256" key="5">
    <source>
        <dbReference type="ARBA" id="ARBA00023239"/>
    </source>
</evidence>
<dbReference type="GO" id="GO:0061798">
    <property type="term" value="F:GTP 3',8'-cyclase activity"/>
    <property type="evidence" value="ECO:0007669"/>
    <property type="project" value="TreeGrafter"/>
</dbReference>
<comment type="function">
    <text evidence="6">Catalyzes the conversion of (8S)-3',8-cyclo-7,8-dihydroguanosine 5'-triphosphate to cyclic pyranopterin monophosphate (cPMP).</text>
</comment>
<dbReference type="Pfam" id="PF01967">
    <property type="entry name" value="MoaC"/>
    <property type="match status" value="1"/>
</dbReference>
<name>A0A1H7HX77_9BACT</name>
<dbReference type="Proteomes" id="UP000198984">
    <property type="component" value="Unassembled WGS sequence"/>
</dbReference>
<keyword evidence="4" id="KW-0501">Molybdenum cofactor biosynthesis</keyword>
<dbReference type="SUPFAM" id="SSF55040">
    <property type="entry name" value="Molybdenum cofactor biosynthesis protein C, MoaC"/>
    <property type="match status" value="1"/>
</dbReference>
<dbReference type="NCBIfam" id="NF006870">
    <property type="entry name" value="PRK09364.1"/>
    <property type="match status" value="1"/>
</dbReference>
<dbReference type="InterPro" id="IPR002820">
    <property type="entry name" value="Mopterin_CF_biosynth-C_dom"/>
</dbReference>
<dbReference type="Gene3D" id="3.30.70.640">
    <property type="entry name" value="Molybdopterin cofactor biosynthesis C (MoaC) domain"/>
    <property type="match status" value="1"/>
</dbReference>
<evidence type="ECO:0000256" key="3">
    <source>
        <dbReference type="ARBA" id="ARBA00012575"/>
    </source>
</evidence>
<reference evidence="8 9" key="1">
    <citation type="submission" date="2016-10" db="EMBL/GenBank/DDBJ databases">
        <authorList>
            <person name="de Groot N.N."/>
        </authorList>
    </citation>
    <scope>NUCLEOTIDE SEQUENCE [LARGE SCALE GENOMIC DNA]</scope>
    <source>
        <strain evidence="8 9">DSM 21039</strain>
    </source>
</reference>
<dbReference type="EC" id="4.6.1.17" evidence="3"/>
<evidence type="ECO:0000256" key="6">
    <source>
        <dbReference type="ARBA" id="ARBA00055087"/>
    </source>
</evidence>
<dbReference type="InterPro" id="IPR047594">
    <property type="entry name" value="MoaC_bact/euk"/>
</dbReference>
<dbReference type="OrthoDB" id="9794429at2"/>
<accession>A0A1H7HX77</accession>
<dbReference type="GO" id="GO:0006777">
    <property type="term" value="P:Mo-molybdopterin cofactor biosynthetic process"/>
    <property type="evidence" value="ECO:0007669"/>
    <property type="project" value="UniProtKB-KW"/>
</dbReference>
<feature type="domain" description="Molybdopterin cofactor biosynthesis C (MoaC)" evidence="7">
    <location>
        <begin position="21"/>
        <end position="156"/>
    </location>
</feature>
<dbReference type="PANTHER" id="PTHR22960:SF0">
    <property type="entry name" value="MOLYBDENUM COFACTOR BIOSYNTHESIS PROTEIN 1"/>
    <property type="match status" value="1"/>
</dbReference>
<dbReference type="UniPathway" id="UPA00344"/>
<keyword evidence="5" id="KW-0456">Lyase</keyword>
<dbReference type="InterPro" id="IPR050105">
    <property type="entry name" value="MoCo_biosynth_MoaA/MoaC"/>
</dbReference>
<gene>
    <name evidence="8" type="ORF">SAMN04488505_101410</name>
</gene>
<dbReference type="AlphaFoldDB" id="A0A1H7HX77"/>
<dbReference type="STRING" id="573321.SAMN04488505_101410"/>
<proteinExistence type="predicted"/>
<evidence type="ECO:0000313" key="8">
    <source>
        <dbReference type="EMBL" id="SEK54859.1"/>
    </source>
</evidence>
<protein>
    <recommendedName>
        <fullName evidence="3">cyclic pyranopterin monophosphate synthase</fullName>
        <ecNumber evidence="3">4.6.1.17</ecNumber>
    </recommendedName>
</protein>
<dbReference type="InterPro" id="IPR023045">
    <property type="entry name" value="MoaC"/>
</dbReference>
<dbReference type="InterPro" id="IPR036522">
    <property type="entry name" value="MoaC_sf"/>
</dbReference>
<evidence type="ECO:0000259" key="7">
    <source>
        <dbReference type="Pfam" id="PF01967"/>
    </source>
</evidence>
<dbReference type="GO" id="GO:0061799">
    <property type="term" value="F:cyclic pyranopterin monophosphate synthase activity"/>
    <property type="evidence" value="ECO:0007669"/>
    <property type="project" value="UniProtKB-EC"/>
</dbReference>
<dbReference type="EMBL" id="FOBB01000001">
    <property type="protein sequence ID" value="SEK54859.1"/>
    <property type="molecule type" value="Genomic_DNA"/>
</dbReference>
<evidence type="ECO:0000256" key="2">
    <source>
        <dbReference type="ARBA" id="ARBA00005046"/>
    </source>
</evidence>
<keyword evidence="9" id="KW-1185">Reference proteome</keyword>
<dbReference type="NCBIfam" id="TIGR00581">
    <property type="entry name" value="moaC"/>
    <property type="match status" value="1"/>
</dbReference>
<sequence>MSNTSSTSSFSHLDEQNRPAMVDISDKSSTIRVAIAESRVYLPEIIRKEFNGGDINTRKGAVFQTAIIAGIMGAKKTPELIPLCHTLLLDNCSVDIQLVNEEAVIRCTVKTTGKTGVEMEALTGATVAALTVYDMCKAFTHEMIIRQTRLISKTGGKQDVVVE</sequence>
<dbReference type="RefSeq" id="WP_089906478.1">
    <property type="nucleotide sequence ID" value="NZ_FOBB01000001.1"/>
</dbReference>